<dbReference type="InParanoid" id="A0A2R5GND0"/>
<evidence type="ECO:0000256" key="1">
    <source>
        <dbReference type="SAM" id="MobiDB-lite"/>
    </source>
</evidence>
<dbReference type="AlphaFoldDB" id="A0A2R5GND0"/>
<dbReference type="Pfam" id="PF03357">
    <property type="entry name" value="Snf7"/>
    <property type="match status" value="1"/>
</dbReference>
<dbReference type="OrthoDB" id="2329734at2759"/>
<sequence>MGSILSVRDEEPQSLRAVIRQNKRGLSTKSRRLQLEGLAMERKRKALAVRISAAAERNEIDTVKVLASDYARLKSHERKLMEMVSRMSTLSTRMDMLGSTAALNEALADLVVAMRQANSVMNLSAIQSIIDEYDSQQQHIALAQDITDEAMQDADALETEEHSDEIVARVLDEIGARIGGETPVAPSAPLEPQDLAARLERLQR</sequence>
<evidence type="ECO:0000313" key="2">
    <source>
        <dbReference type="EMBL" id="GBG29811.1"/>
    </source>
</evidence>
<organism evidence="2 3">
    <name type="scientific">Hondaea fermentalgiana</name>
    <dbReference type="NCBI Taxonomy" id="2315210"/>
    <lineage>
        <taxon>Eukaryota</taxon>
        <taxon>Sar</taxon>
        <taxon>Stramenopiles</taxon>
        <taxon>Bigyra</taxon>
        <taxon>Labyrinthulomycetes</taxon>
        <taxon>Thraustochytrida</taxon>
        <taxon>Thraustochytriidae</taxon>
        <taxon>Hondaea</taxon>
    </lineage>
</organism>
<gene>
    <name evidence="2" type="ORF">FCC1311_060312</name>
</gene>
<dbReference type="Proteomes" id="UP000241890">
    <property type="component" value="Unassembled WGS sequence"/>
</dbReference>
<dbReference type="InterPro" id="IPR005024">
    <property type="entry name" value="Snf7_fam"/>
</dbReference>
<feature type="region of interest" description="Disordered" evidence="1">
    <location>
        <begin position="180"/>
        <end position="204"/>
    </location>
</feature>
<keyword evidence="3" id="KW-1185">Reference proteome</keyword>
<reference evidence="2 3" key="1">
    <citation type="submission" date="2017-12" db="EMBL/GenBank/DDBJ databases">
        <title>Sequencing, de novo assembly and annotation of complete genome of a new Thraustochytrid species, strain FCC1311.</title>
        <authorList>
            <person name="Sedici K."/>
            <person name="Godart F."/>
            <person name="Aiese Cigliano R."/>
            <person name="Sanseverino W."/>
            <person name="Barakat M."/>
            <person name="Ortet P."/>
            <person name="Marechal E."/>
            <person name="Cagnac O."/>
            <person name="Amato A."/>
        </authorList>
    </citation>
    <scope>NUCLEOTIDE SEQUENCE [LARGE SCALE GENOMIC DNA]</scope>
</reference>
<dbReference type="PANTHER" id="PTHR10476">
    <property type="entry name" value="CHARGED MULTIVESICULAR BODY PROTEIN"/>
    <property type="match status" value="1"/>
</dbReference>
<dbReference type="EMBL" id="BEYU01000066">
    <property type="protein sequence ID" value="GBG29811.1"/>
    <property type="molecule type" value="Genomic_DNA"/>
</dbReference>
<dbReference type="GO" id="GO:0007034">
    <property type="term" value="P:vacuolar transport"/>
    <property type="evidence" value="ECO:0007669"/>
    <property type="project" value="InterPro"/>
</dbReference>
<evidence type="ECO:0000313" key="3">
    <source>
        <dbReference type="Proteomes" id="UP000241890"/>
    </source>
</evidence>
<accession>A0A2R5GND0</accession>
<dbReference type="Gene3D" id="6.10.140.1230">
    <property type="match status" value="1"/>
</dbReference>
<protein>
    <submittedName>
        <fullName evidence="2">Charged multivesicular body protein 2b</fullName>
    </submittedName>
</protein>
<comment type="caution">
    <text evidence="2">The sequence shown here is derived from an EMBL/GenBank/DDBJ whole genome shotgun (WGS) entry which is preliminary data.</text>
</comment>
<proteinExistence type="predicted"/>
<name>A0A2R5GND0_9STRA</name>